<name>A0A0F4KSI7_9BIFI</name>
<comment type="caution">
    <text evidence="2">The sequence shown here is derived from an EMBL/GenBank/DDBJ whole genome shotgun (WGS) entry which is preliminary data.</text>
</comment>
<dbReference type="Proteomes" id="UP000033648">
    <property type="component" value="Unassembled WGS sequence"/>
</dbReference>
<dbReference type="Proteomes" id="UP000233731">
    <property type="component" value="Unassembled WGS sequence"/>
</dbReference>
<gene>
    <name evidence="3" type="ORF">CQR44_1509</name>
    <name evidence="2" type="ORF">JF69_14760</name>
</gene>
<evidence type="ECO:0000313" key="5">
    <source>
        <dbReference type="Proteomes" id="UP000233731"/>
    </source>
</evidence>
<reference evidence="2 4" key="1">
    <citation type="submission" date="2014-12" db="EMBL/GenBank/DDBJ databases">
        <title>Comparative genomics of the lactic acid bacteria isolated from the honey bee gut.</title>
        <authorList>
            <person name="Ellegaard K.M."/>
            <person name="Tamarit D."/>
            <person name="Javelind E."/>
            <person name="Olofsson T."/>
            <person name="Andersson S.G."/>
            <person name="Vasquez A."/>
        </authorList>
    </citation>
    <scope>NUCLEOTIDE SEQUENCE [LARGE SCALE GENOMIC DNA]</scope>
    <source>
        <strain evidence="2 4">Bin2</strain>
    </source>
</reference>
<sequence>MSTDSNSRIGSSSIRSSRTGFVASGTGASRPSRPGQLDPAIADQLSGGMDPQQISEMSHVSAASLLDRVHHSADPVIVKRVLTLVDREGVDVVAELWSDSDPDSLPGILWRLYMLRSWMRKDADGISRLWRLGEPTDTAASAIAGVDQAPEADDIIRTADSILSGAFTGDFAIALERAGAFCDVIARGIKTTIRDAQSRQLDGQEAKEVDAAQRTVNSLNQTARDFMRGASLWRRGRLE</sequence>
<accession>A0A0F4KSI7</accession>
<dbReference type="EMBL" id="JWME01000013">
    <property type="protein sequence ID" value="KJY49380.1"/>
    <property type="molecule type" value="Genomic_DNA"/>
</dbReference>
<dbReference type="EMBL" id="PCHJ01000017">
    <property type="protein sequence ID" value="PKV08550.1"/>
    <property type="molecule type" value="Genomic_DNA"/>
</dbReference>
<dbReference type="PATRIC" id="fig|1684.4.peg.1584"/>
<reference evidence="3 5" key="2">
    <citation type="submission" date="2017-10" db="EMBL/GenBank/DDBJ databases">
        <title>Bifidobacterium genomics.</title>
        <authorList>
            <person name="Lugli G.A."/>
            <person name="Milani C."/>
            <person name="Mancabelli L."/>
        </authorList>
    </citation>
    <scope>NUCLEOTIDE SEQUENCE [LARGE SCALE GENOMIC DNA]</scope>
    <source>
        <strain evidence="3 5">1460B</strain>
    </source>
</reference>
<dbReference type="AlphaFoldDB" id="A0A0F4KSI7"/>
<evidence type="ECO:0000313" key="4">
    <source>
        <dbReference type="Proteomes" id="UP000033648"/>
    </source>
</evidence>
<dbReference type="OrthoDB" id="5188280at2"/>
<protein>
    <submittedName>
        <fullName evidence="3">Thymidine phosphorylase</fullName>
    </submittedName>
</protein>
<evidence type="ECO:0000256" key="1">
    <source>
        <dbReference type="SAM" id="MobiDB-lite"/>
    </source>
</evidence>
<feature type="region of interest" description="Disordered" evidence="1">
    <location>
        <begin position="1"/>
        <end position="52"/>
    </location>
</feature>
<evidence type="ECO:0000313" key="2">
    <source>
        <dbReference type="EMBL" id="KJY49380.1"/>
    </source>
</evidence>
<feature type="compositionally biased region" description="Low complexity" evidence="1">
    <location>
        <begin position="1"/>
        <end position="20"/>
    </location>
</feature>
<evidence type="ECO:0000313" key="3">
    <source>
        <dbReference type="EMBL" id="PKV08550.1"/>
    </source>
</evidence>
<organism evidence="2 4">
    <name type="scientific">Bifidobacterium asteroides</name>
    <dbReference type="NCBI Taxonomy" id="1684"/>
    <lineage>
        <taxon>Bacteria</taxon>
        <taxon>Bacillati</taxon>
        <taxon>Actinomycetota</taxon>
        <taxon>Actinomycetes</taxon>
        <taxon>Bifidobacteriales</taxon>
        <taxon>Bifidobacteriaceae</taxon>
        <taxon>Bifidobacterium</taxon>
    </lineage>
</organism>
<proteinExistence type="predicted"/>